<feature type="compositionally biased region" description="Basic and acidic residues" evidence="2">
    <location>
        <begin position="655"/>
        <end position="666"/>
    </location>
</feature>
<evidence type="ECO:0000313" key="3">
    <source>
        <dbReference type="EMBL" id="OLP88924.1"/>
    </source>
</evidence>
<feature type="compositionally biased region" description="Polar residues" evidence="2">
    <location>
        <begin position="417"/>
        <end position="426"/>
    </location>
</feature>
<feature type="coiled-coil region" evidence="1">
    <location>
        <begin position="309"/>
        <end position="364"/>
    </location>
</feature>
<organism evidence="3 4">
    <name type="scientific">Symbiodinium microadriaticum</name>
    <name type="common">Dinoflagellate</name>
    <name type="synonym">Zooxanthella microadriatica</name>
    <dbReference type="NCBI Taxonomy" id="2951"/>
    <lineage>
        <taxon>Eukaryota</taxon>
        <taxon>Sar</taxon>
        <taxon>Alveolata</taxon>
        <taxon>Dinophyceae</taxon>
        <taxon>Suessiales</taxon>
        <taxon>Symbiodiniaceae</taxon>
        <taxon>Symbiodinium</taxon>
    </lineage>
</organism>
<name>A0A1Q9D191_SYMMI</name>
<proteinExistence type="predicted"/>
<comment type="caution">
    <text evidence="3">The sequence shown here is derived from an EMBL/GenBank/DDBJ whole genome shotgun (WGS) entry which is preliminary data.</text>
</comment>
<dbReference type="OrthoDB" id="430107at2759"/>
<dbReference type="AlphaFoldDB" id="A0A1Q9D191"/>
<accession>A0A1Q9D191</accession>
<dbReference type="EMBL" id="LSRX01000788">
    <property type="protein sequence ID" value="OLP88924.1"/>
    <property type="molecule type" value="Genomic_DNA"/>
</dbReference>
<feature type="compositionally biased region" description="Basic and acidic residues" evidence="2">
    <location>
        <begin position="679"/>
        <end position="694"/>
    </location>
</feature>
<gene>
    <name evidence="3" type="ORF">AK812_SmicGene29674</name>
</gene>
<protein>
    <submittedName>
        <fullName evidence="3">Uncharacterized protein</fullName>
    </submittedName>
</protein>
<evidence type="ECO:0000256" key="1">
    <source>
        <dbReference type="SAM" id="Coils"/>
    </source>
</evidence>
<keyword evidence="1" id="KW-0175">Coiled coil</keyword>
<sequence length="694" mass="77186">MFCCRPRLVPWPGRVTGPFPVLYADAFFLDGDLRKKPGHLAADEVVSKAARKAFIYVLEIVAQVLPLVTFARRLSPFWIAFIDNVAGQFALMKGYGKDPSVNGILASFWGLAADRQWSPDFHRVPSASNVSDAISRRDDSRARTEGWTRVATPVDDIMDVLCQAARDIEFACHADLRNALDADRADRRQESDKHLAMLREGTVGLDAQRHALESVEQRHMLDLQNIRSELAQASRKVTAFADEQLELLRLSNEELARKLKTLESDTHRKLAEVQAGNEQAMKNVSAAEAHSHEIDARLSQTAMNHSERLLKASARQDELLEAVEHAKAERNNLDVKLNRSAAQSKEQEDTLAKVDEALRKLVEKESGLIREELQSVHRKMASQQTKIADIELRWLDNHPSMESSLVASGKNADASKAASSPQTSDESPAVFEPTTPGSLKIDARGGLAAVSGHASPPVMGSFILPQAKPWTSFCKLPSNSQAQGVRTIAGNVASGTASPLPGGVYSPRAPVTVHTVPATLSSHRLLATPDRSPNIKYTRLDMFVPVNWDKEVMWRDLSPEVVDSIRANSNMSFVPANEEAMKLLVQSNTKSAHWRNCWMDDDDLDELYEDVVDSLQGALRDSRLNRQLRQRLEACRRVMRECEDSYCKDLWAQEDRGERRRRREEDGSSDDASQCSEGPCKKVRADAGKTLESS</sequence>
<feature type="region of interest" description="Disordered" evidence="2">
    <location>
        <begin position="403"/>
        <end position="438"/>
    </location>
</feature>
<feature type="region of interest" description="Disordered" evidence="2">
    <location>
        <begin position="655"/>
        <end position="694"/>
    </location>
</feature>
<reference evidence="3 4" key="1">
    <citation type="submission" date="2016-02" db="EMBL/GenBank/DDBJ databases">
        <title>Genome analysis of coral dinoflagellate symbionts highlights evolutionary adaptations to a symbiotic lifestyle.</title>
        <authorList>
            <person name="Aranda M."/>
            <person name="Li Y."/>
            <person name="Liew Y.J."/>
            <person name="Baumgarten S."/>
            <person name="Simakov O."/>
            <person name="Wilson M."/>
            <person name="Piel J."/>
            <person name="Ashoor H."/>
            <person name="Bougouffa S."/>
            <person name="Bajic V.B."/>
            <person name="Ryu T."/>
            <person name="Ravasi T."/>
            <person name="Bayer T."/>
            <person name="Micklem G."/>
            <person name="Kim H."/>
            <person name="Bhak J."/>
            <person name="Lajeunesse T.C."/>
            <person name="Voolstra C.R."/>
        </authorList>
    </citation>
    <scope>NUCLEOTIDE SEQUENCE [LARGE SCALE GENOMIC DNA]</scope>
    <source>
        <strain evidence="3 4">CCMP2467</strain>
    </source>
</reference>
<evidence type="ECO:0000256" key="2">
    <source>
        <dbReference type="SAM" id="MobiDB-lite"/>
    </source>
</evidence>
<evidence type="ECO:0000313" key="4">
    <source>
        <dbReference type="Proteomes" id="UP000186817"/>
    </source>
</evidence>
<dbReference type="Proteomes" id="UP000186817">
    <property type="component" value="Unassembled WGS sequence"/>
</dbReference>
<feature type="coiled-coil region" evidence="1">
    <location>
        <begin position="223"/>
        <end position="272"/>
    </location>
</feature>
<keyword evidence="4" id="KW-1185">Reference proteome</keyword>